<dbReference type="InterPro" id="IPR022813">
    <property type="entry name" value="SecD/SecF_arch_bac"/>
</dbReference>
<dbReference type="GO" id="GO:0005886">
    <property type="term" value="C:plasma membrane"/>
    <property type="evidence" value="ECO:0007669"/>
    <property type="project" value="UniProtKB-SubCell"/>
</dbReference>
<evidence type="ECO:0000256" key="1">
    <source>
        <dbReference type="ARBA" id="ARBA00004651"/>
    </source>
</evidence>
<dbReference type="PANTHER" id="PTHR30081">
    <property type="entry name" value="PROTEIN-EXPORT MEMBRANE PROTEIN SEC"/>
    <property type="match status" value="1"/>
</dbReference>
<keyword evidence="2" id="KW-0813">Transport</keyword>
<reference evidence="11" key="1">
    <citation type="journal article" date="2013" name="Syst. Appl. Microbiol.">
        <title>New insights into the archaeal diversity of a hypersaline microbial mat obtained by a metagenomic approach.</title>
        <authorList>
            <person name="Lopez-Lopez A."/>
            <person name="Richter M."/>
            <person name="Pena A."/>
            <person name="Tamames J."/>
            <person name="Rossello-Mora R."/>
        </authorList>
    </citation>
    <scope>NUCLEOTIDE SEQUENCE</scope>
</reference>
<proteinExistence type="predicted"/>
<feature type="transmembrane region" description="Helical" evidence="9">
    <location>
        <begin position="534"/>
        <end position="552"/>
    </location>
</feature>
<feature type="transmembrane region" description="Helical" evidence="9">
    <location>
        <begin position="433"/>
        <end position="453"/>
    </location>
</feature>
<dbReference type="InterPro" id="IPR048634">
    <property type="entry name" value="SecD_SecF_C"/>
</dbReference>
<dbReference type="Pfam" id="PF02355">
    <property type="entry name" value="SecD_SecF_C"/>
    <property type="match status" value="1"/>
</dbReference>
<sequence>MLISGAVVQSQGVNWGIDVKGGSSMKIRVEATQVDVLFDNYSKGQAENILENLRDEFPRTKPLPVREGEEKVKIEIGERVPKERIVPLIPDKYEVNVNHKVSDETIEEVIEALRLRVDPYGTLGAQFKSIGDQYINFEVALDIEEARYLLGEVGHLEIFVDDKLVIRGDQITNVRSPTTSGKLGPHIPFTWNEKASEEWENATEGKAGYPGVIYLDRPADSVILFNNEFKLDFEEDVTVTPKIEEGEHIENRFRLKPARRGGSGEWFNVQVPAFSVDKKIGEDLESYLVKKKNAGKLEKIILLGEGYDNELEKKENLKLKDNVVIPIENHRIESDALSQLMRITGIESYPNIQEGIAGEKIEDLVITSGSIEEAGELRNILAQSLPADVEIVSEEEMPARLGEGFDDEVLLAGIFALLAVGIIVFIRYRNPKIALPLMFTVASEVIITLGIVSVLPSSLITMGIAEIGGLIAVIGFGVDNQVMITDEVLYGGTSEEKQRLSIERRTQKAYSIIFASVSTTIAAMAALATVGLGAMRGFAIVTIIGSLISIGISRPAYASILGTLLEEE</sequence>
<dbReference type="EMBL" id="JX684096">
    <property type="protein sequence ID" value="AGF93541.1"/>
    <property type="molecule type" value="Genomic_DNA"/>
</dbReference>
<dbReference type="AlphaFoldDB" id="M1P2C4"/>
<evidence type="ECO:0000256" key="4">
    <source>
        <dbReference type="ARBA" id="ARBA00022692"/>
    </source>
</evidence>
<dbReference type="PROSITE" id="PS50156">
    <property type="entry name" value="SSD"/>
    <property type="match status" value="1"/>
</dbReference>
<evidence type="ECO:0000256" key="6">
    <source>
        <dbReference type="ARBA" id="ARBA00022989"/>
    </source>
</evidence>
<keyword evidence="7" id="KW-0811">Translocation</keyword>
<accession>M1P2C4</accession>
<keyword evidence="6 9" id="KW-1133">Transmembrane helix</keyword>
<gene>
    <name evidence="11" type="ORF">FLSS-10_0016</name>
</gene>
<feature type="domain" description="SSD" evidence="10">
    <location>
        <begin position="433"/>
        <end position="563"/>
    </location>
</feature>
<evidence type="ECO:0000259" key="10">
    <source>
        <dbReference type="PROSITE" id="PS50156"/>
    </source>
</evidence>
<dbReference type="GO" id="GO:0015031">
    <property type="term" value="P:protein transport"/>
    <property type="evidence" value="ECO:0007669"/>
    <property type="project" value="UniProtKB-KW"/>
</dbReference>
<dbReference type="Gene3D" id="1.20.1640.10">
    <property type="entry name" value="Multidrug efflux transporter AcrB transmembrane domain"/>
    <property type="match status" value="1"/>
</dbReference>
<keyword evidence="8 9" id="KW-0472">Membrane</keyword>
<evidence type="ECO:0000256" key="7">
    <source>
        <dbReference type="ARBA" id="ARBA00023010"/>
    </source>
</evidence>
<name>M1P2C4_9ZZZZ</name>
<dbReference type="InterPro" id="IPR000731">
    <property type="entry name" value="SSD"/>
</dbReference>
<keyword evidence="4 9" id="KW-0812">Transmembrane</keyword>
<feature type="transmembrane region" description="Helical" evidence="9">
    <location>
        <begin position="509"/>
        <end position="528"/>
    </location>
</feature>
<dbReference type="PANTHER" id="PTHR30081:SF1">
    <property type="entry name" value="PROTEIN TRANSLOCASE SUBUNIT SECD"/>
    <property type="match status" value="1"/>
</dbReference>
<organism evidence="11">
    <name type="scientific">uncultured organism</name>
    <dbReference type="NCBI Taxonomy" id="155900"/>
    <lineage>
        <taxon>unclassified sequences</taxon>
        <taxon>environmental samples</taxon>
    </lineage>
</organism>
<protein>
    <submittedName>
        <fullName evidence="11">Preprotein translocase subunit SecD</fullName>
    </submittedName>
</protein>
<evidence type="ECO:0000256" key="2">
    <source>
        <dbReference type="ARBA" id="ARBA00022448"/>
    </source>
</evidence>
<evidence type="ECO:0000256" key="3">
    <source>
        <dbReference type="ARBA" id="ARBA00022475"/>
    </source>
</evidence>
<evidence type="ECO:0000256" key="8">
    <source>
        <dbReference type="ARBA" id="ARBA00023136"/>
    </source>
</evidence>
<comment type="subcellular location">
    <subcellularLocation>
        <location evidence="1">Cell membrane</location>
        <topology evidence="1">Multi-pass membrane protein</topology>
    </subcellularLocation>
</comment>
<evidence type="ECO:0000256" key="5">
    <source>
        <dbReference type="ARBA" id="ARBA00022927"/>
    </source>
</evidence>
<keyword evidence="3" id="KW-1003">Cell membrane</keyword>
<feature type="transmembrane region" description="Helical" evidence="9">
    <location>
        <begin position="409"/>
        <end position="426"/>
    </location>
</feature>
<keyword evidence="5" id="KW-0653">Protein transport</keyword>
<feature type="transmembrane region" description="Helical" evidence="9">
    <location>
        <begin position="459"/>
        <end position="478"/>
    </location>
</feature>
<evidence type="ECO:0000256" key="9">
    <source>
        <dbReference type="SAM" id="Phobius"/>
    </source>
</evidence>
<dbReference type="SUPFAM" id="SSF82866">
    <property type="entry name" value="Multidrug efflux transporter AcrB transmembrane domain"/>
    <property type="match status" value="1"/>
</dbReference>
<evidence type="ECO:0000313" key="11">
    <source>
        <dbReference type="EMBL" id="AGF93541.1"/>
    </source>
</evidence>